<dbReference type="SMART" id="SM00530">
    <property type="entry name" value="HTH_XRE"/>
    <property type="match status" value="1"/>
</dbReference>
<dbReference type="PANTHER" id="PTHR35010:SF2">
    <property type="entry name" value="BLL4672 PROTEIN"/>
    <property type="match status" value="1"/>
</dbReference>
<dbReference type="PROSITE" id="PS50943">
    <property type="entry name" value="HTH_CROC1"/>
    <property type="match status" value="1"/>
</dbReference>
<dbReference type="AlphaFoldDB" id="A0AAE3GCH7"/>
<dbReference type="Gene3D" id="1.10.260.40">
    <property type="entry name" value="lambda repressor-like DNA-binding domains"/>
    <property type="match status" value="1"/>
</dbReference>
<evidence type="ECO:0000313" key="4">
    <source>
        <dbReference type="Proteomes" id="UP001206128"/>
    </source>
</evidence>
<keyword evidence="4" id="KW-1185">Reference proteome</keyword>
<dbReference type="GO" id="GO:0003677">
    <property type="term" value="F:DNA binding"/>
    <property type="evidence" value="ECO:0007669"/>
    <property type="project" value="InterPro"/>
</dbReference>
<sequence length="114" mass="12623">MDNGNRLGEYLRARRDLARPEDHGMPAPGRRRVAGLRREEVAMLAGLSTDYYIRLEQGRQRHPSPQVLDALADALRLDEEASAHLHGLARPTPRPRLARRPVPASSSGQTGLAD</sequence>
<feature type="domain" description="HTH cro/C1-type" evidence="2">
    <location>
        <begin position="31"/>
        <end position="82"/>
    </location>
</feature>
<name>A0AAE3GCH7_9PSEU</name>
<evidence type="ECO:0000256" key="1">
    <source>
        <dbReference type="SAM" id="MobiDB-lite"/>
    </source>
</evidence>
<evidence type="ECO:0000259" key="2">
    <source>
        <dbReference type="PROSITE" id="PS50943"/>
    </source>
</evidence>
<dbReference type="CDD" id="cd00093">
    <property type="entry name" value="HTH_XRE"/>
    <property type="match status" value="1"/>
</dbReference>
<comment type="caution">
    <text evidence="3">The sequence shown here is derived from an EMBL/GenBank/DDBJ whole genome shotgun (WGS) entry which is preliminary data.</text>
</comment>
<reference evidence="3" key="1">
    <citation type="submission" date="2022-06" db="EMBL/GenBank/DDBJ databases">
        <title>Genomic Encyclopedia of Archaeal and Bacterial Type Strains, Phase II (KMG-II): from individual species to whole genera.</title>
        <authorList>
            <person name="Goeker M."/>
        </authorList>
    </citation>
    <scope>NUCLEOTIDE SEQUENCE</scope>
    <source>
        <strain evidence="3">DSM 43935</strain>
    </source>
</reference>
<gene>
    <name evidence="3" type="ORF">LX83_000488</name>
</gene>
<organism evidence="3 4">
    <name type="scientific">Goodfellowiella coeruleoviolacea</name>
    <dbReference type="NCBI Taxonomy" id="334858"/>
    <lineage>
        <taxon>Bacteria</taxon>
        <taxon>Bacillati</taxon>
        <taxon>Actinomycetota</taxon>
        <taxon>Actinomycetes</taxon>
        <taxon>Pseudonocardiales</taxon>
        <taxon>Pseudonocardiaceae</taxon>
        <taxon>Goodfellowiella</taxon>
    </lineage>
</organism>
<dbReference type="Pfam" id="PF13560">
    <property type="entry name" value="HTH_31"/>
    <property type="match status" value="1"/>
</dbReference>
<dbReference type="PANTHER" id="PTHR35010">
    <property type="entry name" value="BLL4672 PROTEIN-RELATED"/>
    <property type="match status" value="1"/>
</dbReference>
<dbReference type="InterPro" id="IPR001387">
    <property type="entry name" value="Cro/C1-type_HTH"/>
</dbReference>
<dbReference type="SUPFAM" id="SSF47413">
    <property type="entry name" value="lambda repressor-like DNA-binding domains"/>
    <property type="match status" value="1"/>
</dbReference>
<evidence type="ECO:0000313" key="3">
    <source>
        <dbReference type="EMBL" id="MCP2163648.1"/>
    </source>
</evidence>
<dbReference type="Proteomes" id="UP001206128">
    <property type="component" value="Unassembled WGS sequence"/>
</dbReference>
<proteinExistence type="predicted"/>
<dbReference type="EMBL" id="JAMTCK010000001">
    <property type="protein sequence ID" value="MCP2163648.1"/>
    <property type="molecule type" value="Genomic_DNA"/>
</dbReference>
<dbReference type="InterPro" id="IPR010982">
    <property type="entry name" value="Lambda_DNA-bd_dom_sf"/>
</dbReference>
<feature type="region of interest" description="Disordered" evidence="1">
    <location>
        <begin position="83"/>
        <end position="114"/>
    </location>
</feature>
<protein>
    <submittedName>
        <fullName evidence="3">Helix-turn-helix domain-containing protein</fullName>
    </submittedName>
</protein>
<accession>A0AAE3GCH7</accession>